<gene>
    <name evidence="2" type="ORF">EYF80_048469</name>
</gene>
<name>A0A4Z2FJI2_9TELE</name>
<keyword evidence="3" id="KW-1185">Reference proteome</keyword>
<evidence type="ECO:0000313" key="2">
    <source>
        <dbReference type="EMBL" id="TNN41356.1"/>
    </source>
</evidence>
<feature type="transmembrane region" description="Helical" evidence="1">
    <location>
        <begin position="91"/>
        <end position="109"/>
    </location>
</feature>
<accession>A0A4Z2FJI2</accession>
<dbReference type="AlphaFoldDB" id="A0A4Z2FJI2"/>
<keyword evidence="1" id="KW-0472">Membrane</keyword>
<evidence type="ECO:0000256" key="1">
    <source>
        <dbReference type="SAM" id="Phobius"/>
    </source>
</evidence>
<dbReference type="Proteomes" id="UP000314294">
    <property type="component" value="Unassembled WGS sequence"/>
</dbReference>
<comment type="caution">
    <text evidence="2">The sequence shown here is derived from an EMBL/GenBank/DDBJ whole genome shotgun (WGS) entry which is preliminary data.</text>
</comment>
<dbReference type="EMBL" id="SRLO01001114">
    <property type="protein sequence ID" value="TNN41356.1"/>
    <property type="molecule type" value="Genomic_DNA"/>
</dbReference>
<sequence>MKMFGMRQVRGLKLSQIIFKYLNILPAKFDLEKVKQNKKTTTCTSDVRMTRVLPDASAAAVVMSRLQEMQHYICLQPTGTRTRSCYVIKECYPASVCVCVCVCVCVWLNPLGLATIDSI</sequence>
<keyword evidence="1" id="KW-0812">Transmembrane</keyword>
<protein>
    <submittedName>
        <fullName evidence="2">Uncharacterized protein</fullName>
    </submittedName>
</protein>
<organism evidence="2 3">
    <name type="scientific">Liparis tanakae</name>
    <name type="common">Tanaka's snailfish</name>
    <dbReference type="NCBI Taxonomy" id="230148"/>
    <lineage>
        <taxon>Eukaryota</taxon>
        <taxon>Metazoa</taxon>
        <taxon>Chordata</taxon>
        <taxon>Craniata</taxon>
        <taxon>Vertebrata</taxon>
        <taxon>Euteleostomi</taxon>
        <taxon>Actinopterygii</taxon>
        <taxon>Neopterygii</taxon>
        <taxon>Teleostei</taxon>
        <taxon>Neoteleostei</taxon>
        <taxon>Acanthomorphata</taxon>
        <taxon>Eupercaria</taxon>
        <taxon>Perciformes</taxon>
        <taxon>Cottioidei</taxon>
        <taxon>Cottales</taxon>
        <taxon>Liparidae</taxon>
        <taxon>Liparis</taxon>
    </lineage>
</organism>
<keyword evidence="1" id="KW-1133">Transmembrane helix</keyword>
<reference evidence="2 3" key="1">
    <citation type="submission" date="2019-03" db="EMBL/GenBank/DDBJ databases">
        <title>First draft genome of Liparis tanakae, snailfish: a comprehensive survey of snailfish specific genes.</title>
        <authorList>
            <person name="Kim W."/>
            <person name="Song I."/>
            <person name="Jeong J.-H."/>
            <person name="Kim D."/>
            <person name="Kim S."/>
            <person name="Ryu S."/>
            <person name="Song J.Y."/>
            <person name="Lee S.K."/>
        </authorList>
    </citation>
    <scope>NUCLEOTIDE SEQUENCE [LARGE SCALE GENOMIC DNA]</scope>
    <source>
        <tissue evidence="2">Muscle</tissue>
    </source>
</reference>
<proteinExistence type="predicted"/>
<evidence type="ECO:0000313" key="3">
    <source>
        <dbReference type="Proteomes" id="UP000314294"/>
    </source>
</evidence>